<dbReference type="PROSITE" id="PS00887">
    <property type="entry name" value="ILVD_EDD_2"/>
    <property type="match status" value="1"/>
</dbReference>
<dbReference type="PROSITE" id="PS00886">
    <property type="entry name" value="ILVD_EDD_1"/>
    <property type="match status" value="1"/>
</dbReference>
<keyword evidence="5" id="KW-0411">Iron-sulfur</keyword>
<dbReference type="AlphaFoldDB" id="A0A385Z6D7"/>
<dbReference type="InterPro" id="IPR000581">
    <property type="entry name" value="ILV_EDD_N"/>
</dbReference>
<dbReference type="InterPro" id="IPR056740">
    <property type="entry name" value="ILV_EDD_C"/>
</dbReference>
<feature type="domain" description="Dihydroxy-acid/6-phosphogluconate dehydratase C-terminal" evidence="11">
    <location>
        <begin position="413"/>
        <end position="605"/>
    </location>
</feature>
<dbReference type="InterPro" id="IPR004786">
    <property type="entry name" value="6-phosphgluc_deHydtase"/>
</dbReference>
<reference evidence="13" key="1">
    <citation type="submission" date="2018-09" db="EMBL/GenBank/DDBJ databases">
        <authorList>
            <person name="Zhu H."/>
        </authorList>
    </citation>
    <scope>NUCLEOTIDE SEQUENCE [LARGE SCALE GENOMIC DNA]</scope>
    <source>
        <strain evidence="13">K2W31S-8</strain>
    </source>
</reference>
<dbReference type="InterPro" id="IPR037237">
    <property type="entry name" value="IlvD/EDD_N"/>
</dbReference>
<organism evidence="12 13">
    <name type="scientific">Pseudomonas cavernae</name>
    <dbReference type="NCBI Taxonomy" id="2320867"/>
    <lineage>
        <taxon>Bacteria</taxon>
        <taxon>Pseudomonadati</taxon>
        <taxon>Pseudomonadota</taxon>
        <taxon>Gammaproteobacteria</taxon>
        <taxon>Pseudomonadales</taxon>
        <taxon>Pseudomonadaceae</taxon>
        <taxon>Pseudomonas</taxon>
    </lineage>
</organism>
<dbReference type="PANTHER" id="PTHR43661">
    <property type="entry name" value="D-XYLONATE DEHYDRATASE"/>
    <property type="match status" value="1"/>
</dbReference>
<dbReference type="GO" id="GO:0004456">
    <property type="term" value="F:phosphogluconate dehydratase activity"/>
    <property type="evidence" value="ECO:0007669"/>
    <property type="project" value="UniProtKB-UniRule"/>
</dbReference>
<dbReference type="Proteomes" id="UP000265560">
    <property type="component" value="Chromosome"/>
</dbReference>
<comment type="similarity">
    <text evidence="1">Belongs to the IlvD/Edd family.</text>
</comment>
<evidence type="ECO:0000259" key="11">
    <source>
        <dbReference type="Pfam" id="PF24877"/>
    </source>
</evidence>
<keyword evidence="6" id="KW-0311">Gluconate utilization</keyword>
<keyword evidence="2" id="KW-0004">4Fe-4S</keyword>
<keyword evidence="7 12" id="KW-0456">Lyase</keyword>
<dbReference type="GO" id="GO:0051539">
    <property type="term" value="F:4 iron, 4 sulfur cluster binding"/>
    <property type="evidence" value="ECO:0007669"/>
    <property type="project" value="UniProtKB-KW"/>
</dbReference>
<sequence length="614" mass="65573">MGRDLEVTMLHVVIEQVTAALEQRSAARRKRYLERLRRAAEREPRRKLGCSNLAHALAAQADDARLIMTQGGAPHIAIVSSYNDLLSAHAPLREYPERLKTALARVGATSQFAAGVPAMCDGITQGEAGMQLSLFSRDLIAQATAIGLTHAIFDGGLYLGVCDKIVPGLLIGALTFGHLPAVFVPAGPMHSGLANKEKAAIRQRFVRGEASRDELLAAEQAAYHQDGTCTFYGTANTNQLLMEAMGLHVPGSAFVHPHTPLREAITDEAARLVARNSRQGERYLALGEQIDARVLVNAVAALLASGGSTNHGLHLPAIARAAGYELTWEDFAELSRVVPLLARVYPNGAADVNQFQAAGGPAWIIRELLGAGLMHADVPTVAGQGLQDYAREPWLEEGRLAWRELPQASPAPDIVRRVEQPFVADGGFVLLRGNLGRAMLKTSAVDPAHWRVRAPARVFDSQEAVQAAYAGGELTGDLVLVVRFQGPRANGMPELHKLMPLLANLQQAGQQVALVTDGRLSGASGLVPGALHLTPEAARGGMLAKLRDGDWIELDARQSVLRVEVEEGVLQAREAAVASHGLAAGFGLELFAAQRQLVGPADQGATALLWDSLE</sequence>
<evidence type="ECO:0000256" key="5">
    <source>
        <dbReference type="ARBA" id="ARBA00023014"/>
    </source>
</evidence>
<evidence type="ECO:0000256" key="9">
    <source>
        <dbReference type="NCBIfam" id="TIGR01196"/>
    </source>
</evidence>
<evidence type="ECO:0000256" key="1">
    <source>
        <dbReference type="ARBA" id="ARBA00006486"/>
    </source>
</evidence>
<dbReference type="EC" id="4.2.1.12" evidence="9"/>
<dbReference type="Gene3D" id="3.50.30.80">
    <property type="entry name" value="IlvD/EDD C-terminal domain-like"/>
    <property type="match status" value="1"/>
</dbReference>
<evidence type="ECO:0000256" key="6">
    <source>
        <dbReference type="ARBA" id="ARBA00023064"/>
    </source>
</evidence>
<dbReference type="GO" id="GO:0019521">
    <property type="term" value="P:D-gluconate metabolic process"/>
    <property type="evidence" value="ECO:0007669"/>
    <property type="project" value="UniProtKB-KW"/>
</dbReference>
<dbReference type="PANTHER" id="PTHR43661:SF1">
    <property type="entry name" value="PHOSPHOGLUCONATE DEHYDRATASE"/>
    <property type="match status" value="1"/>
</dbReference>
<dbReference type="GO" id="GO:0009255">
    <property type="term" value="P:Entner-Doudoroff pathway through 6-phosphogluconate"/>
    <property type="evidence" value="ECO:0007669"/>
    <property type="project" value="UniProtKB-UniRule"/>
</dbReference>
<evidence type="ECO:0000256" key="4">
    <source>
        <dbReference type="ARBA" id="ARBA00023004"/>
    </source>
</evidence>
<evidence type="ECO:0000313" key="13">
    <source>
        <dbReference type="Proteomes" id="UP000265560"/>
    </source>
</evidence>
<dbReference type="SUPFAM" id="SSF143975">
    <property type="entry name" value="IlvD/EDD N-terminal domain-like"/>
    <property type="match status" value="1"/>
</dbReference>
<gene>
    <name evidence="12" type="ORF">D3880_14770</name>
</gene>
<dbReference type="Pfam" id="PF24877">
    <property type="entry name" value="ILV_EDD_C"/>
    <property type="match status" value="1"/>
</dbReference>
<dbReference type="KEGG" id="pcav:D3880_14770"/>
<accession>A0A385Z6D7</accession>
<keyword evidence="8" id="KW-0119">Carbohydrate metabolism</keyword>
<dbReference type="NCBIfam" id="TIGR01196">
    <property type="entry name" value="edd"/>
    <property type="match status" value="1"/>
</dbReference>
<dbReference type="Pfam" id="PF00920">
    <property type="entry name" value="ILVD_EDD_N"/>
    <property type="match status" value="1"/>
</dbReference>
<dbReference type="GO" id="GO:0046872">
    <property type="term" value="F:metal ion binding"/>
    <property type="evidence" value="ECO:0007669"/>
    <property type="project" value="UniProtKB-KW"/>
</dbReference>
<protein>
    <recommendedName>
        <fullName evidence="9">Phosphogluconate dehydratase</fullName>
        <ecNumber evidence="9">4.2.1.12</ecNumber>
    </recommendedName>
</protein>
<dbReference type="OrthoDB" id="9807077at2"/>
<evidence type="ECO:0000256" key="2">
    <source>
        <dbReference type="ARBA" id="ARBA00022485"/>
    </source>
</evidence>
<evidence type="ECO:0000256" key="3">
    <source>
        <dbReference type="ARBA" id="ARBA00022723"/>
    </source>
</evidence>
<evidence type="ECO:0000259" key="10">
    <source>
        <dbReference type="Pfam" id="PF00920"/>
    </source>
</evidence>
<dbReference type="GO" id="GO:0005829">
    <property type="term" value="C:cytosol"/>
    <property type="evidence" value="ECO:0007669"/>
    <property type="project" value="TreeGrafter"/>
</dbReference>
<dbReference type="EMBL" id="CP032419">
    <property type="protein sequence ID" value="AYC33543.1"/>
    <property type="molecule type" value="Genomic_DNA"/>
</dbReference>
<dbReference type="InterPro" id="IPR042096">
    <property type="entry name" value="Dihydro-acid_dehy_C"/>
</dbReference>
<proteinExistence type="inferred from homology"/>
<evidence type="ECO:0000256" key="7">
    <source>
        <dbReference type="ARBA" id="ARBA00023239"/>
    </source>
</evidence>
<evidence type="ECO:0000256" key="8">
    <source>
        <dbReference type="ARBA" id="ARBA00023277"/>
    </source>
</evidence>
<evidence type="ECO:0000313" key="12">
    <source>
        <dbReference type="EMBL" id="AYC33543.1"/>
    </source>
</evidence>
<dbReference type="InterPro" id="IPR020558">
    <property type="entry name" value="DiOHA_6PGluconate_deHydtase_CS"/>
</dbReference>
<keyword evidence="3" id="KW-0479">Metal-binding</keyword>
<feature type="domain" description="Dihydroxy-acid/6-phosphogluconate dehydratase N-terminal" evidence="10">
    <location>
        <begin position="74"/>
        <end position="388"/>
    </location>
</feature>
<name>A0A385Z6D7_9PSED</name>
<dbReference type="SUPFAM" id="SSF52016">
    <property type="entry name" value="LeuD/IlvD-like"/>
    <property type="match status" value="1"/>
</dbReference>
<keyword evidence="4" id="KW-0408">Iron</keyword>
<keyword evidence="13" id="KW-1185">Reference proteome</keyword>